<evidence type="ECO:0000256" key="1">
    <source>
        <dbReference type="SAM" id="MobiDB-lite"/>
    </source>
</evidence>
<evidence type="ECO:0000313" key="3">
    <source>
        <dbReference type="Proteomes" id="UP000688137"/>
    </source>
</evidence>
<dbReference type="Proteomes" id="UP000688137">
    <property type="component" value="Unassembled WGS sequence"/>
</dbReference>
<evidence type="ECO:0000313" key="2">
    <source>
        <dbReference type="EMBL" id="CAD8045137.1"/>
    </source>
</evidence>
<name>A0A8S1JST0_PARPR</name>
<reference evidence="2" key="1">
    <citation type="submission" date="2021-01" db="EMBL/GenBank/DDBJ databases">
        <authorList>
            <consortium name="Genoscope - CEA"/>
            <person name="William W."/>
        </authorList>
    </citation>
    <scope>NUCLEOTIDE SEQUENCE</scope>
</reference>
<dbReference type="EMBL" id="CAJJDM010000006">
    <property type="protein sequence ID" value="CAD8045137.1"/>
    <property type="molecule type" value="Genomic_DNA"/>
</dbReference>
<feature type="compositionally biased region" description="Polar residues" evidence="1">
    <location>
        <begin position="61"/>
        <end position="73"/>
    </location>
</feature>
<accession>A0A8S1JST0</accession>
<dbReference type="AlphaFoldDB" id="A0A8S1JST0"/>
<sequence>MLTTINLKINNQILEFVLNKGDILWKKVEQFCIENNLQRHQDQIFNLIYNEFQKAEKQETKPQQSFKALNPSSKQLLQQQDKKEKIQKQQQQNRSISPSAKILTPKKSTQQKQQISQFVHFQNNQSGNKQLREEFQSQQNKNQMEFQKENCNFREVQQQQQLDKIDNTLITNIAKFDNLIKAVYKQIENISIDSSIQPICIQLYNRLLSTQEKKKSLKLNMINYNLLEDKEIYVLEQIVQKYSLSLAIEMSKTQFIILMIGLIISDEDQKNKNGVKVKELINFNPSLTPHYQLYC</sequence>
<protein>
    <submittedName>
        <fullName evidence="2">Uncharacterized protein</fullName>
    </submittedName>
</protein>
<comment type="caution">
    <text evidence="2">The sequence shown here is derived from an EMBL/GenBank/DDBJ whole genome shotgun (WGS) entry which is preliminary data.</text>
</comment>
<feature type="region of interest" description="Disordered" evidence="1">
    <location>
        <begin position="59"/>
        <end position="107"/>
    </location>
</feature>
<proteinExistence type="predicted"/>
<organism evidence="2 3">
    <name type="scientific">Paramecium primaurelia</name>
    <dbReference type="NCBI Taxonomy" id="5886"/>
    <lineage>
        <taxon>Eukaryota</taxon>
        <taxon>Sar</taxon>
        <taxon>Alveolata</taxon>
        <taxon>Ciliophora</taxon>
        <taxon>Intramacronucleata</taxon>
        <taxon>Oligohymenophorea</taxon>
        <taxon>Peniculida</taxon>
        <taxon>Parameciidae</taxon>
        <taxon>Paramecium</taxon>
    </lineage>
</organism>
<gene>
    <name evidence="2" type="ORF">PPRIM_AZ9-3.1.T0090163</name>
</gene>
<keyword evidence="3" id="KW-1185">Reference proteome</keyword>
<dbReference type="OMA" id="SLTPHYQ"/>